<dbReference type="AlphaFoldDB" id="A0AAW8NG03"/>
<accession>A0AAW8NG03</accession>
<proteinExistence type="predicted"/>
<feature type="region of interest" description="Disordered" evidence="1">
    <location>
        <begin position="78"/>
        <end position="108"/>
    </location>
</feature>
<evidence type="ECO:0000313" key="4">
    <source>
        <dbReference type="Proteomes" id="UP001262032"/>
    </source>
</evidence>
<feature type="transmembrane region" description="Helical" evidence="2">
    <location>
        <begin position="12"/>
        <end position="42"/>
    </location>
</feature>
<dbReference type="Proteomes" id="UP001262032">
    <property type="component" value="Unassembled WGS sequence"/>
</dbReference>
<gene>
    <name evidence="3" type="ORF">J2X12_004065</name>
</gene>
<sequence>MTLPLTAATSVIWTMVVIFSAIGLLLWIAVLFAAMVLCGIIWTGCKLILWAMDLKPLLAGPGTRPKALARPAVGNARMVARAPSPPKVPRVQDRPPAQAQPASGIWPKWSPSHRLYKARELSLWQEQFDALDSRS</sequence>
<keyword evidence="2" id="KW-0812">Transmembrane</keyword>
<dbReference type="EMBL" id="JAVDWN010000023">
    <property type="protein sequence ID" value="MDR7166011.1"/>
    <property type="molecule type" value="Genomic_DNA"/>
</dbReference>
<protein>
    <submittedName>
        <fullName evidence="3">Uncharacterized protein</fullName>
    </submittedName>
</protein>
<keyword evidence="2" id="KW-0472">Membrane</keyword>
<reference evidence="3" key="1">
    <citation type="submission" date="2023-07" db="EMBL/GenBank/DDBJ databases">
        <title>Sorghum-associated microbial communities from plants grown in Nebraska, USA.</title>
        <authorList>
            <person name="Schachtman D."/>
        </authorList>
    </citation>
    <scope>NUCLEOTIDE SEQUENCE</scope>
    <source>
        <strain evidence="3">BE261</strain>
    </source>
</reference>
<dbReference type="GeneID" id="97424485"/>
<evidence type="ECO:0000256" key="1">
    <source>
        <dbReference type="SAM" id="MobiDB-lite"/>
    </source>
</evidence>
<evidence type="ECO:0000313" key="3">
    <source>
        <dbReference type="EMBL" id="MDR7166011.1"/>
    </source>
</evidence>
<organism evidence="3 4">
    <name type="scientific">Pseudarthrobacter oxydans</name>
    <name type="common">Arthrobacter oxydans</name>
    <dbReference type="NCBI Taxonomy" id="1671"/>
    <lineage>
        <taxon>Bacteria</taxon>
        <taxon>Bacillati</taxon>
        <taxon>Actinomycetota</taxon>
        <taxon>Actinomycetes</taxon>
        <taxon>Micrococcales</taxon>
        <taxon>Micrococcaceae</taxon>
        <taxon>Pseudarthrobacter</taxon>
    </lineage>
</organism>
<keyword evidence="2" id="KW-1133">Transmembrane helix</keyword>
<dbReference type="RefSeq" id="WP_310114538.1">
    <property type="nucleotide sequence ID" value="NZ_JAVDTN010000023.1"/>
</dbReference>
<name>A0AAW8NG03_PSEOX</name>
<comment type="caution">
    <text evidence="3">The sequence shown here is derived from an EMBL/GenBank/DDBJ whole genome shotgun (WGS) entry which is preliminary data.</text>
</comment>
<evidence type="ECO:0000256" key="2">
    <source>
        <dbReference type="SAM" id="Phobius"/>
    </source>
</evidence>